<name>A0A392U6Z7_9FABA</name>
<evidence type="ECO:0000313" key="1">
    <source>
        <dbReference type="EMBL" id="MCI68210.1"/>
    </source>
</evidence>
<dbReference type="AlphaFoldDB" id="A0A392U6Z7"/>
<dbReference type="Proteomes" id="UP000265520">
    <property type="component" value="Unassembled WGS sequence"/>
</dbReference>
<keyword evidence="2" id="KW-1185">Reference proteome</keyword>
<proteinExistence type="predicted"/>
<protein>
    <submittedName>
        <fullName evidence="1">Uncharacterized protein</fullName>
    </submittedName>
</protein>
<reference evidence="1 2" key="1">
    <citation type="journal article" date="2018" name="Front. Plant Sci.">
        <title>Red Clover (Trifolium pratense) and Zigzag Clover (T. medium) - A Picture of Genomic Similarities and Differences.</title>
        <authorList>
            <person name="Dluhosova J."/>
            <person name="Istvanek J."/>
            <person name="Nedelnik J."/>
            <person name="Repkova J."/>
        </authorList>
    </citation>
    <scope>NUCLEOTIDE SEQUENCE [LARGE SCALE GENOMIC DNA]</scope>
    <source>
        <strain evidence="2">cv. 10/8</strain>
        <tissue evidence="1">Leaf</tissue>
    </source>
</reference>
<accession>A0A392U6Z7</accession>
<sequence length="35" mass="3879">MGYCCLGRLAPRGAVPRAQALLLRRFRPLPAARRA</sequence>
<comment type="caution">
    <text evidence="1">The sequence shown here is derived from an EMBL/GenBank/DDBJ whole genome shotgun (WGS) entry which is preliminary data.</text>
</comment>
<dbReference type="EMBL" id="LXQA010732392">
    <property type="protein sequence ID" value="MCI68210.1"/>
    <property type="molecule type" value="Genomic_DNA"/>
</dbReference>
<feature type="non-terminal residue" evidence="1">
    <location>
        <position position="35"/>
    </location>
</feature>
<evidence type="ECO:0000313" key="2">
    <source>
        <dbReference type="Proteomes" id="UP000265520"/>
    </source>
</evidence>
<organism evidence="1 2">
    <name type="scientific">Trifolium medium</name>
    <dbReference type="NCBI Taxonomy" id="97028"/>
    <lineage>
        <taxon>Eukaryota</taxon>
        <taxon>Viridiplantae</taxon>
        <taxon>Streptophyta</taxon>
        <taxon>Embryophyta</taxon>
        <taxon>Tracheophyta</taxon>
        <taxon>Spermatophyta</taxon>
        <taxon>Magnoliopsida</taxon>
        <taxon>eudicotyledons</taxon>
        <taxon>Gunneridae</taxon>
        <taxon>Pentapetalae</taxon>
        <taxon>rosids</taxon>
        <taxon>fabids</taxon>
        <taxon>Fabales</taxon>
        <taxon>Fabaceae</taxon>
        <taxon>Papilionoideae</taxon>
        <taxon>50 kb inversion clade</taxon>
        <taxon>NPAAA clade</taxon>
        <taxon>Hologalegina</taxon>
        <taxon>IRL clade</taxon>
        <taxon>Trifolieae</taxon>
        <taxon>Trifolium</taxon>
    </lineage>
</organism>